<name>A0A212L7P3_9BACT</name>
<organism evidence="1">
    <name type="scientific">uncultured Desulfovibrio sp</name>
    <dbReference type="NCBI Taxonomy" id="167968"/>
    <lineage>
        <taxon>Bacteria</taxon>
        <taxon>Pseudomonadati</taxon>
        <taxon>Thermodesulfobacteriota</taxon>
        <taxon>Desulfovibrionia</taxon>
        <taxon>Desulfovibrionales</taxon>
        <taxon>Desulfovibrionaceae</taxon>
        <taxon>Desulfovibrio</taxon>
        <taxon>environmental samples</taxon>
    </lineage>
</organism>
<gene>
    <name evidence="1" type="ORF">KL86DES1_21386</name>
</gene>
<dbReference type="AlphaFoldDB" id="A0A212L7P3"/>
<proteinExistence type="predicted"/>
<sequence>MLMGNLNLCVAIILNCLVHRACSRTIPQPLNLVASYAIIVCCAQIFQTDRTKVCMTVCILVTHSLKTYLFRTEKPPNYHQITGRFYWCFMAERVGFEPTCPD</sequence>
<dbReference type="EMBL" id="FMJC01000002">
    <property type="protein sequence ID" value="SCM73571.1"/>
    <property type="molecule type" value="Genomic_DNA"/>
</dbReference>
<evidence type="ECO:0000313" key="1">
    <source>
        <dbReference type="EMBL" id="SCM73571.1"/>
    </source>
</evidence>
<protein>
    <submittedName>
        <fullName evidence="1">Uncharacterized protein</fullName>
    </submittedName>
</protein>
<reference evidence="1" key="1">
    <citation type="submission" date="2016-08" db="EMBL/GenBank/DDBJ databases">
        <authorList>
            <person name="Seilhamer J.J."/>
        </authorList>
    </citation>
    <scope>NUCLEOTIDE SEQUENCE</scope>
    <source>
        <strain evidence="1">86-1</strain>
    </source>
</reference>
<accession>A0A212L7P3</accession>